<dbReference type="GO" id="GO:0050661">
    <property type="term" value="F:NADP binding"/>
    <property type="evidence" value="ECO:0007669"/>
    <property type="project" value="InterPro"/>
</dbReference>
<keyword evidence="1" id="KW-0285">Flavoprotein</keyword>
<dbReference type="InterPro" id="IPR020946">
    <property type="entry name" value="Flavin_mOase-like"/>
</dbReference>
<dbReference type="PANTHER" id="PTHR43539:SF68">
    <property type="entry name" value="FLAVIN-BINDING MONOOXYGENASE-LIKE PROTEIN (AFU_ORTHOLOGUE AFUA_4G09220)"/>
    <property type="match status" value="1"/>
</dbReference>
<evidence type="ECO:0000313" key="4">
    <source>
        <dbReference type="EMBL" id="GJE89350.1"/>
    </source>
</evidence>
<evidence type="ECO:0000256" key="3">
    <source>
        <dbReference type="ARBA" id="ARBA00023002"/>
    </source>
</evidence>
<evidence type="ECO:0000313" key="5">
    <source>
        <dbReference type="Proteomes" id="UP000703269"/>
    </source>
</evidence>
<organism evidence="4 5">
    <name type="scientific">Phanerochaete sordida</name>
    <dbReference type="NCBI Taxonomy" id="48140"/>
    <lineage>
        <taxon>Eukaryota</taxon>
        <taxon>Fungi</taxon>
        <taxon>Dikarya</taxon>
        <taxon>Basidiomycota</taxon>
        <taxon>Agaricomycotina</taxon>
        <taxon>Agaricomycetes</taxon>
        <taxon>Polyporales</taxon>
        <taxon>Phanerochaetaceae</taxon>
        <taxon>Phanerochaete</taxon>
    </lineage>
</organism>
<dbReference type="SUPFAM" id="SSF54427">
    <property type="entry name" value="NTF2-like"/>
    <property type="match status" value="1"/>
</dbReference>
<dbReference type="Gene3D" id="3.50.50.60">
    <property type="entry name" value="FAD/NAD(P)-binding domain"/>
    <property type="match status" value="2"/>
</dbReference>
<dbReference type="GO" id="GO:0004499">
    <property type="term" value="F:N,N-dimethylaniline monooxygenase activity"/>
    <property type="evidence" value="ECO:0007669"/>
    <property type="project" value="InterPro"/>
</dbReference>
<accession>A0A9P3LBM2</accession>
<evidence type="ECO:0000256" key="1">
    <source>
        <dbReference type="ARBA" id="ARBA00022630"/>
    </source>
</evidence>
<dbReference type="Pfam" id="PF00743">
    <property type="entry name" value="FMO-like"/>
    <property type="match status" value="1"/>
</dbReference>
<dbReference type="PRINTS" id="PR00411">
    <property type="entry name" value="PNDRDTASEI"/>
</dbReference>
<gene>
    <name evidence="4" type="ORF">PsYK624_054490</name>
</gene>
<dbReference type="GO" id="GO:0050660">
    <property type="term" value="F:flavin adenine dinucleotide binding"/>
    <property type="evidence" value="ECO:0007669"/>
    <property type="project" value="InterPro"/>
</dbReference>
<dbReference type="InterPro" id="IPR032710">
    <property type="entry name" value="NTF2-like_dom_sf"/>
</dbReference>
<keyword evidence="5" id="KW-1185">Reference proteome</keyword>
<protein>
    <submittedName>
        <fullName evidence="4">NAD(P)/FAD-dependent oxidoreductase</fullName>
    </submittedName>
</protein>
<name>A0A9P3LBM2_9APHY</name>
<dbReference type="InterPro" id="IPR036188">
    <property type="entry name" value="FAD/NAD-bd_sf"/>
</dbReference>
<keyword evidence="3" id="KW-0560">Oxidoreductase</keyword>
<reference evidence="4 5" key="1">
    <citation type="submission" date="2021-08" db="EMBL/GenBank/DDBJ databases">
        <title>Draft Genome Sequence of Phanerochaete sordida strain YK-624.</title>
        <authorList>
            <person name="Mori T."/>
            <person name="Dohra H."/>
            <person name="Suzuki T."/>
            <person name="Kawagishi H."/>
            <person name="Hirai H."/>
        </authorList>
    </citation>
    <scope>NUCLEOTIDE SEQUENCE [LARGE SCALE GENOMIC DNA]</scope>
    <source>
        <strain evidence="4 5">YK-624</strain>
    </source>
</reference>
<dbReference type="InterPro" id="IPR050982">
    <property type="entry name" value="Auxin_biosynth/cation_transpt"/>
</dbReference>
<evidence type="ECO:0000256" key="2">
    <source>
        <dbReference type="ARBA" id="ARBA00022827"/>
    </source>
</evidence>
<dbReference type="OrthoDB" id="74360at2759"/>
<comment type="caution">
    <text evidence="4">The sequence shown here is derived from an EMBL/GenBank/DDBJ whole genome shotgun (WGS) entry which is preliminary data.</text>
</comment>
<sequence length="606" mass="67284">MSTESAPPKPALPTFAHLGATPPEDIDAQAIARNWVECLALVVAHNDVSELESSLLHPDAWWRDLWALTWDLRTFHGRAAISTFLHDRLALSGFADVTFAKAFLQKPFPDVAWILVHFSFSTSTGTGRGTARLVFGPDGLWRAFTVSTQLDALKGHPELLGAAHRDLSVEQGDWVERRRRELAFEKDPEVLVIGAGQAGLEVAARLKHFGVSHLIIERNDRVGDNWRKRYDRLTLHDPIWANNLPYLPFPDSWPAFPSAAKVANWLEFYAEALELNTWLSTEAAHAARNEQTGKWDVTVRRADGTERTLHVDHVVLGQGFTFKKTLFPGQDDFKGRILHSHEFKSAKDFVGKKVVIIGACTSAHDISSDCADYGVDVTMVQRTATYVLSISKGITYLVPSADWEHTPVDELELTNHSIPLNFMWTLGTRLAAHVRELDRETLDGLTRAGYSLRNGKPDDCGVYKLFCERGGGYYIDGGACQKIIDGKIKIKSGVAVERITASGVAFADGSELPADVIIVATGFDDARVPIVNLVGKEVGAKIPPVWGLNAEGELRGPWRELDGLPNMWLMMGNFAWCRFYSKFVALQIKAKQEGLYGTRYAAPVEW</sequence>
<keyword evidence="2" id="KW-0274">FAD</keyword>
<dbReference type="Proteomes" id="UP000703269">
    <property type="component" value="Unassembled WGS sequence"/>
</dbReference>
<proteinExistence type="predicted"/>
<dbReference type="PANTHER" id="PTHR43539">
    <property type="entry name" value="FLAVIN-BINDING MONOOXYGENASE-LIKE PROTEIN (AFU_ORTHOLOGUE AFUA_4G09220)"/>
    <property type="match status" value="1"/>
</dbReference>
<dbReference type="SUPFAM" id="SSF51905">
    <property type="entry name" value="FAD/NAD(P)-binding domain"/>
    <property type="match status" value="1"/>
</dbReference>
<dbReference type="AlphaFoldDB" id="A0A9P3LBM2"/>
<dbReference type="EMBL" id="BPQB01000012">
    <property type="protein sequence ID" value="GJE89350.1"/>
    <property type="molecule type" value="Genomic_DNA"/>
</dbReference>